<name>A0A7G9B3V1_9FIRM</name>
<dbReference type="RefSeq" id="WP_187332833.1">
    <property type="nucleotide sequence ID" value="NZ_CP060490.1"/>
</dbReference>
<dbReference type="AlphaFoldDB" id="A0A7G9B3V1"/>
<feature type="transmembrane region" description="Helical" evidence="1">
    <location>
        <begin position="77"/>
        <end position="97"/>
    </location>
</feature>
<reference evidence="2 3" key="1">
    <citation type="submission" date="2020-08" db="EMBL/GenBank/DDBJ databases">
        <authorList>
            <person name="Liu C."/>
            <person name="Sun Q."/>
        </authorList>
    </citation>
    <scope>NUCLEOTIDE SEQUENCE [LARGE SCALE GENOMIC DNA]</scope>
    <source>
        <strain evidence="2 3">NSJ-62</strain>
    </source>
</reference>
<feature type="transmembrane region" description="Helical" evidence="1">
    <location>
        <begin position="186"/>
        <end position="203"/>
    </location>
</feature>
<keyword evidence="1" id="KW-1133">Transmembrane helix</keyword>
<keyword evidence="3" id="KW-1185">Reference proteome</keyword>
<evidence type="ECO:0000256" key="1">
    <source>
        <dbReference type="SAM" id="Phobius"/>
    </source>
</evidence>
<proteinExistence type="predicted"/>
<feature type="transmembrane region" description="Helical" evidence="1">
    <location>
        <begin position="117"/>
        <end position="143"/>
    </location>
</feature>
<keyword evidence="1" id="KW-0812">Transmembrane</keyword>
<dbReference type="KEGG" id="ohi:H8790_12445"/>
<evidence type="ECO:0000313" key="3">
    <source>
        <dbReference type="Proteomes" id="UP000515960"/>
    </source>
</evidence>
<feature type="transmembrane region" description="Helical" evidence="1">
    <location>
        <begin position="333"/>
        <end position="351"/>
    </location>
</feature>
<feature type="transmembrane region" description="Helical" evidence="1">
    <location>
        <begin position="371"/>
        <end position="392"/>
    </location>
</feature>
<feature type="transmembrane region" description="Helical" evidence="1">
    <location>
        <begin position="29"/>
        <end position="48"/>
    </location>
</feature>
<gene>
    <name evidence="2" type="ORF">H8790_12445</name>
</gene>
<organism evidence="2 3">
    <name type="scientific">Oscillibacter hominis</name>
    <dbReference type="NCBI Taxonomy" id="2763056"/>
    <lineage>
        <taxon>Bacteria</taxon>
        <taxon>Bacillati</taxon>
        <taxon>Bacillota</taxon>
        <taxon>Clostridia</taxon>
        <taxon>Eubacteriales</taxon>
        <taxon>Oscillospiraceae</taxon>
        <taxon>Oscillibacter</taxon>
    </lineage>
</organism>
<feature type="transmembrane region" description="Helical" evidence="1">
    <location>
        <begin position="258"/>
        <end position="282"/>
    </location>
</feature>
<feature type="transmembrane region" description="Helical" evidence="1">
    <location>
        <begin position="302"/>
        <end position="321"/>
    </location>
</feature>
<dbReference type="Proteomes" id="UP000515960">
    <property type="component" value="Chromosome"/>
</dbReference>
<feature type="transmembrane region" description="Helical" evidence="1">
    <location>
        <begin position="155"/>
        <end position="180"/>
    </location>
</feature>
<protein>
    <submittedName>
        <fullName evidence="2">Uncharacterized protein</fullName>
    </submittedName>
</protein>
<dbReference type="EMBL" id="CP060490">
    <property type="protein sequence ID" value="QNL44232.1"/>
    <property type="molecule type" value="Genomic_DNA"/>
</dbReference>
<keyword evidence="1" id="KW-0472">Membrane</keyword>
<sequence>MQSKTSSSDPVRMPLLSGTLFRKNLTRFWPLWAAYALIWTLALPLTLFTRLHSGYSYYPEPAYPDLARDILSSASDFSLYMTLLFGCLMAMALYSYLCTARSVGFVHTLPIRRAGLFWTNYLSGLFMFFSAHVLVFVLTYLVLLTGSASMPMRELVIWLGVSCCLSVLFFSFGVLCAMFTGQVLAIPVFFGVGNVLAIGIDYLARTFSSIFLYGYQSGGSGGFTLWALRLSPAVYLSRNLRVEYVWDESYTDILSVRILGLGAVWIYVAVGVAFALAALALYCCRNSETAGDTVAVGWAKPVFKYGVACCSALGLGQGLYYLTWGQYQFQSDYSLAGVLVCMILMGLLGYFAAEMLMKKSFRVFRASWKGAAVLTAVLLAFSLCMSMDLLGLEAKVPAAEDIESISYSISGPSQYFDAETEDPALIDLLREVHGRSVAEKDFQMDRSREYDRWLRSSNLERPAYSSMYLRLTYRLAGGSELSRSYTYYYLKEELTDSKFAVCALRAFCAEPQAQIEYMLNGGDLTKVSGGEFEYFTFSERGSSSNNWYSLTTDEARAVATAIWEDIQSGRAGQNLFDEDSQMTNSLELYCLMDQHNQTNYVRIELNTGMRSTLQVLEELGIAGEERPLMTEKERRETENAFYNETLAEEEGVIGGADGPTEIVAAEAA</sequence>
<evidence type="ECO:0000313" key="2">
    <source>
        <dbReference type="EMBL" id="QNL44232.1"/>
    </source>
</evidence>
<accession>A0A7G9B3V1</accession>